<gene>
    <name evidence="2" type="ORF">APLA_LOCUS15158</name>
</gene>
<name>A0A8S1B9Z2_ARCPL</name>
<dbReference type="OrthoDB" id="6428372at2759"/>
<comment type="caution">
    <text evidence="2">The sequence shown here is derived from an EMBL/GenBank/DDBJ whole genome shotgun (WGS) entry which is preliminary data.</text>
</comment>
<feature type="compositionally biased region" description="Acidic residues" evidence="1">
    <location>
        <begin position="60"/>
        <end position="74"/>
    </location>
</feature>
<feature type="compositionally biased region" description="Low complexity" evidence="1">
    <location>
        <begin position="92"/>
        <end position="104"/>
    </location>
</feature>
<organism evidence="2 3">
    <name type="scientific">Arctia plantaginis</name>
    <name type="common">Wood tiger moth</name>
    <name type="synonym">Phalaena plantaginis</name>
    <dbReference type="NCBI Taxonomy" id="874455"/>
    <lineage>
        <taxon>Eukaryota</taxon>
        <taxon>Metazoa</taxon>
        <taxon>Ecdysozoa</taxon>
        <taxon>Arthropoda</taxon>
        <taxon>Hexapoda</taxon>
        <taxon>Insecta</taxon>
        <taxon>Pterygota</taxon>
        <taxon>Neoptera</taxon>
        <taxon>Endopterygota</taxon>
        <taxon>Lepidoptera</taxon>
        <taxon>Glossata</taxon>
        <taxon>Ditrysia</taxon>
        <taxon>Noctuoidea</taxon>
        <taxon>Erebidae</taxon>
        <taxon>Arctiinae</taxon>
        <taxon>Arctia</taxon>
    </lineage>
</organism>
<accession>A0A8S1B9Z2</accession>
<evidence type="ECO:0000313" key="3">
    <source>
        <dbReference type="Proteomes" id="UP000494256"/>
    </source>
</evidence>
<protein>
    <submittedName>
        <fullName evidence="2">Uncharacterized protein</fullName>
    </submittedName>
</protein>
<evidence type="ECO:0000256" key="1">
    <source>
        <dbReference type="SAM" id="MobiDB-lite"/>
    </source>
</evidence>
<dbReference type="EMBL" id="CADEBD010000422">
    <property type="protein sequence ID" value="CAB3255058.1"/>
    <property type="molecule type" value="Genomic_DNA"/>
</dbReference>
<reference evidence="2 3" key="1">
    <citation type="submission" date="2020-04" db="EMBL/GenBank/DDBJ databases">
        <authorList>
            <person name="Wallbank WR R."/>
            <person name="Pardo Diaz C."/>
            <person name="Kozak K."/>
            <person name="Martin S."/>
            <person name="Jiggins C."/>
            <person name="Moest M."/>
            <person name="Warren A I."/>
            <person name="Byers J.R.P. K."/>
            <person name="Montejo-Kovacevich G."/>
            <person name="Yen C E."/>
        </authorList>
    </citation>
    <scope>NUCLEOTIDE SEQUENCE [LARGE SCALE GENOMIC DNA]</scope>
</reference>
<dbReference type="Proteomes" id="UP000494256">
    <property type="component" value="Unassembled WGS sequence"/>
</dbReference>
<evidence type="ECO:0000313" key="2">
    <source>
        <dbReference type="EMBL" id="CAB3255058.1"/>
    </source>
</evidence>
<proteinExistence type="predicted"/>
<sequence length="110" mass="12131">MSVRRSTAHRNGRRCNVLLEATPMQRLYDEVQLTGMGTPRKVIPLDKIEETLESLFALSDGEESEDGHESDDRESEVIFLPPSSSDLEDILASPSSSNNGNAANFEPEVP</sequence>
<dbReference type="AlphaFoldDB" id="A0A8S1B9Z2"/>
<feature type="region of interest" description="Disordered" evidence="1">
    <location>
        <begin position="57"/>
        <end position="110"/>
    </location>
</feature>